<dbReference type="RefSeq" id="WP_190615529.1">
    <property type="nucleotide sequence ID" value="NZ_AP018712.1"/>
</dbReference>
<dbReference type="EMBL" id="AP018712">
    <property type="protein sequence ID" value="BBE30433.1"/>
    <property type="molecule type" value="Genomic_DNA"/>
</dbReference>
<accession>A0A7G1G6H8</accession>
<dbReference type="InParanoid" id="A0A7G1G6H8"/>
<dbReference type="AlphaFoldDB" id="A0A7G1G6H8"/>
<keyword evidence="1" id="KW-0472">Membrane</keyword>
<gene>
    <name evidence="2" type="ORF">OSSY52_05740</name>
</gene>
<keyword evidence="1" id="KW-0812">Transmembrane</keyword>
<name>A0A7G1G6H8_9BACT</name>
<evidence type="ECO:0000313" key="2">
    <source>
        <dbReference type="EMBL" id="BBE30433.1"/>
    </source>
</evidence>
<reference evidence="2 3" key="1">
    <citation type="submission" date="2018-06" db="EMBL/GenBank/DDBJ databases">
        <title>Genome sequencing of Oceanotoga sp. sy52.</title>
        <authorList>
            <person name="Mori K."/>
        </authorList>
    </citation>
    <scope>NUCLEOTIDE SEQUENCE [LARGE SCALE GENOMIC DNA]</scope>
    <source>
        <strain evidence="3">sy52</strain>
    </source>
</reference>
<keyword evidence="1" id="KW-1133">Transmembrane helix</keyword>
<dbReference type="KEGG" id="ocy:OSSY52_05740"/>
<dbReference type="Proteomes" id="UP000516361">
    <property type="component" value="Chromosome"/>
</dbReference>
<sequence>MKEKLSKLSIYSIILFFAFFSIFLLFIKLGERGGQTFFSNLKLTIPFLLAAASGIFSFFTGIISILKNKERSILVFISTGIGAFILFWVSAEILFPH</sequence>
<organism evidence="2 3">
    <name type="scientific">Tepiditoga spiralis</name>
    <dbReference type="NCBI Taxonomy" id="2108365"/>
    <lineage>
        <taxon>Bacteria</taxon>
        <taxon>Thermotogati</taxon>
        <taxon>Thermotogota</taxon>
        <taxon>Thermotogae</taxon>
        <taxon>Petrotogales</taxon>
        <taxon>Petrotogaceae</taxon>
        <taxon>Tepiditoga</taxon>
    </lineage>
</organism>
<keyword evidence="3" id="KW-1185">Reference proteome</keyword>
<feature type="transmembrane region" description="Helical" evidence="1">
    <location>
        <begin position="47"/>
        <end position="66"/>
    </location>
</feature>
<evidence type="ECO:0000256" key="1">
    <source>
        <dbReference type="SAM" id="Phobius"/>
    </source>
</evidence>
<evidence type="ECO:0000313" key="3">
    <source>
        <dbReference type="Proteomes" id="UP000516361"/>
    </source>
</evidence>
<protein>
    <submittedName>
        <fullName evidence="2">Uncharacterized protein</fullName>
    </submittedName>
</protein>
<feature type="transmembrane region" description="Helical" evidence="1">
    <location>
        <begin position="73"/>
        <end position="95"/>
    </location>
</feature>
<proteinExistence type="predicted"/>
<feature type="transmembrane region" description="Helical" evidence="1">
    <location>
        <begin position="9"/>
        <end position="27"/>
    </location>
</feature>